<keyword evidence="3" id="KW-1185">Reference proteome</keyword>
<dbReference type="Proteomes" id="UP000292027">
    <property type="component" value="Unassembled WGS sequence"/>
</dbReference>
<feature type="region of interest" description="Disordered" evidence="1">
    <location>
        <begin position="44"/>
        <end position="64"/>
    </location>
</feature>
<comment type="caution">
    <text evidence="2">The sequence shown here is derived from an EMBL/GenBank/DDBJ whole genome shotgun (WGS) entry which is preliminary data.</text>
</comment>
<gene>
    <name evidence="2" type="ORF">EV645_3978</name>
</gene>
<name>A0A4Q7X1V5_9ACTN</name>
<protein>
    <submittedName>
        <fullName evidence="2">Uncharacterized protein</fullName>
    </submittedName>
</protein>
<dbReference type="AlphaFoldDB" id="A0A4Q7X1V5"/>
<sequence>MSNTLTVSDHRSLTLLQSLHEVELRHRIQVGIEAADELKRRLAQLERDRPEDRPARRPVLEVVR</sequence>
<evidence type="ECO:0000313" key="2">
    <source>
        <dbReference type="EMBL" id="RZU16413.1"/>
    </source>
</evidence>
<organism evidence="2 3">
    <name type="scientific">Kribbella rubisoli</name>
    <dbReference type="NCBI Taxonomy" id="3075929"/>
    <lineage>
        <taxon>Bacteria</taxon>
        <taxon>Bacillati</taxon>
        <taxon>Actinomycetota</taxon>
        <taxon>Actinomycetes</taxon>
        <taxon>Propionibacteriales</taxon>
        <taxon>Kribbellaceae</taxon>
        <taxon>Kribbella</taxon>
    </lineage>
</organism>
<evidence type="ECO:0000313" key="3">
    <source>
        <dbReference type="Proteomes" id="UP000292027"/>
    </source>
</evidence>
<proteinExistence type="predicted"/>
<accession>A0A4Q7X1V5</accession>
<reference evidence="2 3" key="1">
    <citation type="journal article" date="2015" name="Stand. Genomic Sci.">
        <title>Genomic Encyclopedia of Bacterial and Archaeal Type Strains, Phase III: the genomes of soil and plant-associated and newly described type strains.</title>
        <authorList>
            <person name="Whitman W.B."/>
            <person name="Woyke T."/>
            <person name="Klenk H.P."/>
            <person name="Zhou Y."/>
            <person name="Lilburn T.G."/>
            <person name="Beck B.J."/>
            <person name="De Vos P."/>
            <person name="Vandamme P."/>
            <person name="Eisen J.A."/>
            <person name="Garrity G."/>
            <person name="Hugenholtz P."/>
            <person name="Kyrpides N.C."/>
        </authorList>
    </citation>
    <scope>NUCLEOTIDE SEQUENCE [LARGE SCALE GENOMIC DNA]</scope>
    <source>
        <strain evidence="2 3">VKM Ac-2540</strain>
    </source>
</reference>
<dbReference type="EMBL" id="SHKR01000012">
    <property type="protein sequence ID" value="RZU16413.1"/>
    <property type="molecule type" value="Genomic_DNA"/>
</dbReference>
<evidence type="ECO:0000256" key="1">
    <source>
        <dbReference type="SAM" id="MobiDB-lite"/>
    </source>
</evidence>